<comment type="caution">
    <text evidence="1">The sequence shown here is derived from an EMBL/GenBank/DDBJ whole genome shotgun (WGS) entry which is preliminary data.</text>
</comment>
<evidence type="ECO:0000313" key="2">
    <source>
        <dbReference type="Proteomes" id="UP001057402"/>
    </source>
</evidence>
<keyword evidence="2" id="KW-1185">Reference proteome</keyword>
<sequence length="663" mass="75558">MLVNRSLAAAPAVFLLITPPCRQFRSHTRNPFPSKVSHYLHRAKIIDLIRVATRSNDQTSLESLLGNRLMDPFIVTHAFRSCPSAEAAVSIFEMLKTNQNFAHNQSSICALATVLAKFFRRDELRSLITEINERSYKKVRVSYMDMLRWSTESGDIDGAIEVWDKYKDSGKCLSAECYNIMMRIYAQLGQDVKAVEVFCKMMEEGVLPNARTFTIMIEHLVSTGKLDSALEIFGILPSMRIKRTSKQFVELVDALAKTRRFDEGRSLLREMQNEGMLCGCDMLQSLQMMKDAGYIDEMDEALQKMLPDDRIKHLEPFADDNDEDTDDSNDYAINEEEGDMQNCNDTCNGNCVKKVKLKPWIDPRALANALDHWSETEAAELEKAGFVWTTRLVCKILRNFRSPEAAWEFFCWVACQPGFTHDIYTVQRMMTLLARHGHIRLVDELIGKIKREGLKLPFSTIKLIIDFYGISKNPDAALKVFRQDRGLCGPISNFKLMILYSSLLRTLIKSDRSTDALDILDEMILGGTFPDVQTFSGLMEYFSIHGDIKTVQKLFGMVRQSGIMPDAYMYKVLIQGYCKCERAALALRIFDDMRSSNVVPDGVTRELLVKSLWKEGKRREAAIVQDICEEIKGSLPLAITGHVWTISSANLKHVYNVYVNTFR</sequence>
<reference evidence="2" key="1">
    <citation type="journal article" date="2023" name="Front. Plant Sci.">
        <title>Chromosomal-level genome assembly of Melastoma candidum provides insights into trichome evolution.</title>
        <authorList>
            <person name="Zhong Y."/>
            <person name="Wu W."/>
            <person name="Sun C."/>
            <person name="Zou P."/>
            <person name="Liu Y."/>
            <person name="Dai S."/>
            <person name="Zhou R."/>
        </authorList>
    </citation>
    <scope>NUCLEOTIDE SEQUENCE [LARGE SCALE GENOMIC DNA]</scope>
</reference>
<dbReference type="Proteomes" id="UP001057402">
    <property type="component" value="Chromosome 3"/>
</dbReference>
<evidence type="ECO:0000313" key="1">
    <source>
        <dbReference type="EMBL" id="KAI4381682.1"/>
    </source>
</evidence>
<accession>A0ACB9S0K8</accession>
<organism evidence="1 2">
    <name type="scientific">Melastoma candidum</name>
    <dbReference type="NCBI Taxonomy" id="119954"/>
    <lineage>
        <taxon>Eukaryota</taxon>
        <taxon>Viridiplantae</taxon>
        <taxon>Streptophyta</taxon>
        <taxon>Embryophyta</taxon>
        <taxon>Tracheophyta</taxon>
        <taxon>Spermatophyta</taxon>
        <taxon>Magnoliopsida</taxon>
        <taxon>eudicotyledons</taxon>
        <taxon>Gunneridae</taxon>
        <taxon>Pentapetalae</taxon>
        <taxon>rosids</taxon>
        <taxon>malvids</taxon>
        <taxon>Myrtales</taxon>
        <taxon>Melastomataceae</taxon>
        <taxon>Melastomatoideae</taxon>
        <taxon>Melastomateae</taxon>
        <taxon>Melastoma</taxon>
    </lineage>
</organism>
<gene>
    <name evidence="1" type="ORF">MLD38_007736</name>
</gene>
<dbReference type="EMBL" id="CM042882">
    <property type="protein sequence ID" value="KAI4381682.1"/>
    <property type="molecule type" value="Genomic_DNA"/>
</dbReference>
<protein>
    <submittedName>
        <fullName evidence="1">Uncharacterized protein</fullName>
    </submittedName>
</protein>
<proteinExistence type="predicted"/>
<name>A0ACB9S0K8_9MYRT</name>